<feature type="domain" description="HTH araC/xylS-type" evidence="4">
    <location>
        <begin position="155"/>
        <end position="253"/>
    </location>
</feature>
<keyword evidence="1" id="KW-0805">Transcription regulation</keyword>
<keyword evidence="6" id="KW-1185">Reference proteome</keyword>
<dbReference type="SMART" id="SM00342">
    <property type="entry name" value="HTH_ARAC"/>
    <property type="match status" value="1"/>
</dbReference>
<evidence type="ECO:0000256" key="2">
    <source>
        <dbReference type="ARBA" id="ARBA00023125"/>
    </source>
</evidence>
<dbReference type="Gene3D" id="1.10.10.60">
    <property type="entry name" value="Homeodomain-like"/>
    <property type="match status" value="2"/>
</dbReference>
<dbReference type="PROSITE" id="PS01124">
    <property type="entry name" value="HTH_ARAC_FAMILY_2"/>
    <property type="match status" value="1"/>
</dbReference>
<organism evidence="5 6">
    <name type="scientific">Paenibacillus qinlingensis</name>
    <dbReference type="NCBI Taxonomy" id="1837343"/>
    <lineage>
        <taxon>Bacteria</taxon>
        <taxon>Bacillati</taxon>
        <taxon>Bacillota</taxon>
        <taxon>Bacilli</taxon>
        <taxon>Bacillales</taxon>
        <taxon>Paenibacillaceae</taxon>
        <taxon>Paenibacillus</taxon>
    </lineage>
</organism>
<dbReference type="SUPFAM" id="SSF51215">
    <property type="entry name" value="Regulatory protein AraC"/>
    <property type="match status" value="1"/>
</dbReference>
<keyword evidence="2" id="KW-0238">DNA-binding</keyword>
<dbReference type="RefSeq" id="WP_310499248.1">
    <property type="nucleotide sequence ID" value="NZ_JAVDSB010000004.1"/>
</dbReference>
<sequence length="254" mass="29403">MKITQVMYYEAGPSWHHDQFVQDYDLLMLITDGKLRYVINGVEISLEKGDVLYLPHGTVRIGLPVKGESHCKYGIRFIPDAGDEEFSMLQAGKPVKLASKRLPFLEERVGALMQHWRTKDIYYLSMCRGILLEVLSHVSRELHRGVNGRDPHFVYLVRDYMYEHYRSPLTVKELAEHAGKTPSYLITCFTQAFGCPPLQFMHKLRLAKAEELLLSTDRSIEEISLELGYCDSTYFYRVFRKHHGTGPLAFRLQV</sequence>
<evidence type="ECO:0000256" key="3">
    <source>
        <dbReference type="ARBA" id="ARBA00023163"/>
    </source>
</evidence>
<dbReference type="PANTHER" id="PTHR43280:SF2">
    <property type="entry name" value="HTH-TYPE TRANSCRIPTIONAL REGULATOR EXSA"/>
    <property type="match status" value="1"/>
</dbReference>
<keyword evidence="3" id="KW-0804">Transcription</keyword>
<dbReference type="Pfam" id="PF12833">
    <property type="entry name" value="HTH_18"/>
    <property type="match status" value="1"/>
</dbReference>
<evidence type="ECO:0000256" key="1">
    <source>
        <dbReference type="ARBA" id="ARBA00023015"/>
    </source>
</evidence>
<reference evidence="5 6" key="1">
    <citation type="submission" date="2023-07" db="EMBL/GenBank/DDBJ databases">
        <title>Sorghum-associated microbial communities from plants grown in Nebraska, USA.</title>
        <authorList>
            <person name="Schachtman D."/>
        </authorList>
    </citation>
    <scope>NUCLEOTIDE SEQUENCE [LARGE SCALE GENOMIC DNA]</scope>
    <source>
        <strain evidence="5 6">CC258</strain>
    </source>
</reference>
<protein>
    <submittedName>
        <fullName evidence="5">AraC-like DNA-binding protein</fullName>
    </submittedName>
</protein>
<dbReference type="Gene3D" id="2.60.120.10">
    <property type="entry name" value="Jelly Rolls"/>
    <property type="match status" value="1"/>
</dbReference>
<evidence type="ECO:0000313" key="5">
    <source>
        <dbReference type="EMBL" id="MDR6551681.1"/>
    </source>
</evidence>
<accession>A0ABU1NW48</accession>
<proteinExistence type="predicted"/>
<dbReference type="InterPro" id="IPR037923">
    <property type="entry name" value="HTH-like"/>
</dbReference>
<evidence type="ECO:0000259" key="4">
    <source>
        <dbReference type="PROSITE" id="PS01124"/>
    </source>
</evidence>
<dbReference type="Proteomes" id="UP001267290">
    <property type="component" value="Unassembled WGS sequence"/>
</dbReference>
<dbReference type="EMBL" id="JAVDSB010000004">
    <property type="protein sequence ID" value="MDR6551681.1"/>
    <property type="molecule type" value="Genomic_DNA"/>
</dbReference>
<dbReference type="InterPro" id="IPR014710">
    <property type="entry name" value="RmlC-like_jellyroll"/>
</dbReference>
<comment type="caution">
    <text evidence="5">The sequence shown here is derived from an EMBL/GenBank/DDBJ whole genome shotgun (WGS) entry which is preliminary data.</text>
</comment>
<dbReference type="PANTHER" id="PTHR43280">
    <property type="entry name" value="ARAC-FAMILY TRANSCRIPTIONAL REGULATOR"/>
    <property type="match status" value="1"/>
</dbReference>
<gene>
    <name evidence="5" type="ORF">J2736_002870</name>
</gene>
<dbReference type="InterPro" id="IPR018060">
    <property type="entry name" value="HTH_AraC"/>
</dbReference>
<dbReference type="SUPFAM" id="SSF46689">
    <property type="entry name" value="Homeodomain-like"/>
    <property type="match status" value="2"/>
</dbReference>
<name>A0ABU1NW48_9BACL</name>
<dbReference type="InterPro" id="IPR009057">
    <property type="entry name" value="Homeodomain-like_sf"/>
</dbReference>
<evidence type="ECO:0000313" key="6">
    <source>
        <dbReference type="Proteomes" id="UP001267290"/>
    </source>
</evidence>